<name>A0ABC9SQM2_BACCE</name>
<evidence type="ECO:0000256" key="1">
    <source>
        <dbReference type="SAM" id="Coils"/>
    </source>
</evidence>
<keyword evidence="1" id="KW-0175">Coiled coil</keyword>
<feature type="coiled-coil region" evidence="1">
    <location>
        <begin position="1"/>
        <end position="32"/>
    </location>
</feature>
<gene>
    <name evidence="2" type="ORF">IAY_06202</name>
</gene>
<dbReference type="AlphaFoldDB" id="A0ABC9SQM2"/>
<evidence type="ECO:0000313" key="3">
    <source>
        <dbReference type="Proteomes" id="UP000014060"/>
    </source>
</evidence>
<dbReference type="Proteomes" id="UP000014060">
    <property type="component" value="Unassembled WGS sequence"/>
</dbReference>
<comment type="caution">
    <text evidence="2">The sequence shown here is derived from an EMBL/GenBank/DDBJ whole genome shotgun (WGS) entry which is preliminary data.</text>
</comment>
<sequence length="75" mass="8766">MRMLQVEAEVAIDKFERLQAKLIEERDKNKNRMRATAGLTSDRCREKWLDNSRELSKVSDVLDSLHALREVVEHG</sequence>
<dbReference type="EMBL" id="AHCJ01000083">
    <property type="protein sequence ID" value="EOQ57884.1"/>
    <property type="molecule type" value="Genomic_DNA"/>
</dbReference>
<proteinExistence type="predicted"/>
<accession>A0ABC9SQM2</accession>
<reference evidence="2 3" key="1">
    <citation type="submission" date="2013-01" db="EMBL/GenBank/DDBJ databases">
        <title>The Genome Sequence of Bacillus cereus TIAC219.</title>
        <authorList>
            <consortium name="The Broad Institute Genome Sequencing Platform"/>
            <consortium name="The Broad Institute Genome Sequencing Center for Infectious Disease"/>
            <person name="Feldgarden M."/>
            <person name="Van der Auwera G.A."/>
            <person name="Mahillon J."/>
            <person name="Duprez V."/>
            <person name="Timmery S."/>
            <person name="Mattelet C."/>
            <person name="Dierick K."/>
            <person name="Sun M."/>
            <person name="Yu Z."/>
            <person name="Zhu L."/>
            <person name="Hu X."/>
            <person name="Shank E.B."/>
            <person name="Swiecicka I."/>
            <person name="Hansen B.M."/>
            <person name="Andrup L."/>
            <person name="Walker B."/>
            <person name="Young S.K."/>
            <person name="Zeng Q."/>
            <person name="Gargeya S."/>
            <person name="Fitzgerald M."/>
            <person name="Haas B."/>
            <person name="Abouelleil A."/>
            <person name="Alvarado L."/>
            <person name="Arachchi H.M."/>
            <person name="Berlin A.M."/>
            <person name="Chapman S.B."/>
            <person name="Dewar J."/>
            <person name="Goldberg J."/>
            <person name="Griggs A."/>
            <person name="Gujja S."/>
            <person name="Hansen M."/>
            <person name="Howarth C."/>
            <person name="Imamovic A."/>
            <person name="Larimer J."/>
            <person name="McCowan C."/>
            <person name="Murphy C."/>
            <person name="Neiman D."/>
            <person name="Pearson M."/>
            <person name="Priest M."/>
            <person name="Roberts A."/>
            <person name="Saif S."/>
            <person name="Shea T."/>
            <person name="Sisk P."/>
            <person name="Sykes S."/>
            <person name="Wortman J."/>
            <person name="Nusbaum C."/>
            <person name="Birren B."/>
        </authorList>
    </citation>
    <scope>NUCLEOTIDE SEQUENCE [LARGE SCALE GENOMIC DNA]</scope>
    <source>
        <strain evidence="2 3">TIAC219</strain>
    </source>
</reference>
<dbReference type="RefSeq" id="WP_001242579.1">
    <property type="nucleotide sequence ID" value="NZ_KB976014.1"/>
</dbReference>
<protein>
    <recommendedName>
        <fullName evidence="4">Phage protein</fullName>
    </recommendedName>
</protein>
<evidence type="ECO:0000313" key="2">
    <source>
        <dbReference type="EMBL" id="EOQ57884.1"/>
    </source>
</evidence>
<organism evidence="2 3">
    <name type="scientific">Bacillus cereus TIAC219</name>
    <dbReference type="NCBI Taxonomy" id="718222"/>
    <lineage>
        <taxon>Bacteria</taxon>
        <taxon>Bacillati</taxon>
        <taxon>Bacillota</taxon>
        <taxon>Bacilli</taxon>
        <taxon>Bacillales</taxon>
        <taxon>Bacillaceae</taxon>
        <taxon>Bacillus</taxon>
        <taxon>Bacillus cereus group</taxon>
    </lineage>
</organism>
<evidence type="ECO:0008006" key="4">
    <source>
        <dbReference type="Google" id="ProtNLM"/>
    </source>
</evidence>